<keyword evidence="6" id="KW-0333">Golgi apparatus</keyword>
<evidence type="ECO:0000256" key="7">
    <source>
        <dbReference type="ARBA" id="ARBA00023136"/>
    </source>
</evidence>
<feature type="domain" description="Conserved oligomeric Golgi complex subunit 2 N-terminal" evidence="10">
    <location>
        <begin position="93"/>
        <end position="171"/>
    </location>
</feature>
<evidence type="ECO:0000256" key="9">
    <source>
        <dbReference type="SAM" id="MobiDB-lite"/>
    </source>
</evidence>
<evidence type="ECO:0000259" key="10">
    <source>
        <dbReference type="Pfam" id="PF06148"/>
    </source>
</evidence>
<feature type="compositionally biased region" description="Polar residues" evidence="9">
    <location>
        <begin position="45"/>
        <end position="56"/>
    </location>
</feature>
<evidence type="ECO:0000313" key="11">
    <source>
        <dbReference type="EMBL" id="KAK4646011.1"/>
    </source>
</evidence>
<evidence type="ECO:0000256" key="4">
    <source>
        <dbReference type="ARBA" id="ARBA00022448"/>
    </source>
</evidence>
<dbReference type="GeneID" id="87895877"/>
<dbReference type="Proteomes" id="UP001322138">
    <property type="component" value="Unassembled WGS sequence"/>
</dbReference>
<dbReference type="PANTHER" id="PTHR12961:SF0">
    <property type="entry name" value="CONSERVED OLIGOMERIC GOLGI COMPLEX SUBUNIT 2"/>
    <property type="match status" value="1"/>
</dbReference>
<proteinExistence type="inferred from homology"/>
<gene>
    <name evidence="11" type="ORF">QC761_206590</name>
</gene>
<dbReference type="InterPro" id="IPR009316">
    <property type="entry name" value="COG2"/>
</dbReference>
<dbReference type="InterPro" id="IPR024602">
    <property type="entry name" value="COG_su2_N"/>
</dbReference>
<sequence>MSRSPASRSEVPSTFWQPKSANSHRRPQTITPTKMAQLGLPPNSRPTSSYSTNLNLYSPPSPKSQLPSRRSSLSSSATDDLENSSSLPFPAALSRRDFLAPDFDPASYLSTLHTGGPASRHQTLEDLRSELRDRSSAISAELLELVNSNYTAFLGLGDELKGGEERVEDVRVALLGFRRAVEEVQSRVRERRVEVGGLNQELRDVKGAVEMGRKMLELDERVSGLEKRLAVGGTGQQQQQQKRDGDSSDEENWDDDDEIFGSDDEQTQDEDGVEFVSSRPAKLAALARECVYVDGLAEAIGRDLPFVKKTDERIFRCRNTILLDLSTAVREARKAGVKGQGRVIKLLAIYGALDAQAEAVKVLREK</sequence>
<evidence type="ECO:0000256" key="3">
    <source>
        <dbReference type="ARBA" id="ARBA00020977"/>
    </source>
</evidence>
<keyword evidence="4" id="KW-0813">Transport</keyword>
<feature type="compositionally biased region" description="Acidic residues" evidence="9">
    <location>
        <begin position="247"/>
        <end position="272"/>
    </location>
</feature>
<comment type="similarity">
    <text evidence="2">Belongs to the COG2 family.</text>
</comment>
<reference evidence="11 12" key="1">
    <citation type="journal article" date="2023" name="bioRxiv">
        <title>High-quality genome assemblies of four members of thePodospora anserinaspecies complex.</title>
        <authorList>
            <person name="Ament-Velasquez S.L."/>
            <person name="Vogan A.A."/>
            <person name="Wallerman O."/>
            <person name="Hartmann F."/>
            <person name="Gautier V."/>
            <person name="Silar P."/>
            <person name="Giraud T."/>
            <person name="Johannesson H."/>
        </authorList>
    </citation>
    <scope>NUCLEOTIDE SEQUENCE [LARGE SCALE GENOMIC DNA]</scope>
    <source>
        <strain evidence="11 12">CBS 112042</strain>
    </source>
</reference>
<feature type="region of interest" description="Disordered" evidence="9">
    <location>
        <begin position="1"/>
        <end position="86"/>
    </location>
</feature>
<feature type="compositionally biased region" description="Polar residues" evidence="9">
    <location>
        <begin position="1"/>
        <end position="21"/>
    </location>
</feature>
<evidence type="ECO:0000256" key="5">
    <source>
        <dbReference type="ARBA" id="ARBA00022927"/>
    </source>
</evidence>
<dbReference type="PANTHER" id="PTHR12961">
    <property type="entry name" value="CONSERVED OLIGOMERIC GOLGI COMPLEX COMPONENT 2"/>
    <property type="match status" value="1"/>
</dbReference>
<comment type="subcellular location">
    <subcellularLocation>
        <location evidence="1">Golgi apparatus membrane</location>
        <topology evidence="1">Peripheral membrane protein</topology>
    </subcellularLocation>
</comment>
<dbReference type="RefSeq" id="XP_062734987.1">
    <property type="nucleotide sequence ID" value="XM_062876395.1"/>
</dbReference>
<keyword evidence="12" id="KW-1185">Reference proteome</keyword>
<organism evidence="11 12">
    <name type="scientific">Podospora bellae-mahoneyi</name>
    <dbReference type="NCBI Taxonomy" id="2093777"/>
    <lineage>
        <taxon>Eukaryota</taxon>
        <taxon>Fungi</taxon>
        <taxon>Dikarya</taxon>
        <taxon>Ascomycota</taxon>
        <taxon>Pezizomycotina</taxon>
        <taxon>Sordariomycetes</taxon>
        <taxon>Sordariomycetidae</taxon>
        <taxon>Sordariales</taxon>
        <taxon>Podosporaceae</taxon>
        <taxon>Podospora</taxon>
    </lineage>
</organism>
<name>A0ABR0FQN1_9PEZI</name>
<evidence type="ECO:0000256" key="8">
    <source>
        <dbReference type="ARBA" id="ARBA00031344"/>
    </source>
</evidence>
<evidence type="ECO:0000256" key="2">
    <source>
        <dbReference type="ARBA" id="ARBA00007603"/>
    </source>
</evidence>
<evidence type="ECO:0000313" key="12">
    <source>
        <dbReference type="Proteomes" id="UP001322138"/>
    </source>
</evidence>
<keyword evidence="5" id="KW-0653">Protein transport</keyword>
<protein>
    <recommendedName>
        <fullName evidence="3">Conserved oligomeric Golgi complex subunit 2</fullName>
    </recommendedName>
    <alternativeName>
        <fullName evidence="8">Component of oligomeric Golgi complex 2</fullName>
    </alternativeName>
</protein>
<feature type="region of interest" description="Disordered" evidence="9">
    <location>
        <begin position="229"/>
        <end position="272"/>
    </location>
</feature>
<dbReference type="Pfam" id="PF06148">
    <property type="entry name" value="COG2_N"/>
    <property type="match status" value="1"/>
</dbReference>
<dbReference type="EMBL" id="JAFFGZ010000004">
    <property type="protein sequence ID" value="KAK4646011.1"/>
    <property type="molecule type" value="Genomic_DNA"/>
</dbReference>
<feature type="compositionally biased region" description="Low complexity" evidence="9">
    <location>
        <begin position="63"/>
        <end position="76"/>
    </location>
</feature>
<evidence type="ECO:0000256" key="1">
    <source>
        <dbReference type="ARBA" id="ARBA00004395"/>
    </source>
</evidence>
<keyword evidence="7" id="KW-0472">Membrane</keyword>
<accession>A0ABR0FQN1</accession>
<comment type="caution">
    <text evidence="11">The sequence shown here is derived from an EMBL/GenBank/DDBJ whole genome shotgun (WGS) entry which is preliminary data.</text>
</comment>
<evidence type="ECO:0000256" key="6">
    <source>
        <dbReference type="ARBA" id="ARBA00023034"/>
    </source>
</evidence>